<organism evidence="3 4">
    <name type="scientific">Cuscuta campestris</name>
    <dbReference type="NCBI Taxonomy" id="132261"/>
    <lineage>
        <taxon>Eukaryota</taxon>
        <taxon>Viridiplantae</taxon>
        <taxon>Streptophyta</taxon>
        <taxon>Embryophyta</taxon>
        <taxon>Tracheophyta</taxon>
        <taxon>Spermatophyta</taxon>
        <taxon>Magnoliopsida</taxon>
        <taxon>eudicotyledons</taxon>
        <taxon>Gunneridae</taxon>
        <taxon>Pentapetalae</taxon>
        <taxon>asterids</taxon>
        <taxon>lamiids</taxon>
        <taxon>Solanales</taxon>
        <taxon>Convolvulaceae</taxon>
        <taxon>Cuscuteae</taxon>
        <taxon>Cuscuta</taxon>
        <taxon>Cuscuta subgen. Grammica</taxon>
        <taxon>Cuscuta sect. Cleistogrammica</taxon>
    </lineage>
</organism>
<feature type="compositionally biased region" description="Polar residues" evidence="2">
    <location>
        <begin position="294"/>
        <end position="305"/>
    </location>
</feature>
<feature type="region of interest" description="Disordered" evidence="2">
    <location>
        <begin position="235"/>
        <end position="305"/>
    </location>
</feature>
<evidence type="ECO:0000313" key="4">
    <source>
        <dbReference type="Proteomes" id="UP000595140"/>
    </source>
</evidence>
<evidence type="ECO:0000256" key="1">
    <source>
        <dbReference type="SAM" id="Coils"/>
    </source>
</evidence>
<name>A0A484KZQ8_9ASTE</name>
<feature type="region of interest" description="Disordered" evidence="2">
    <location>
        <begin position="437"/>
        <end position="467"/>
    </location>
</feature>
<accession>A0A484KZQ8</accession>
<reference evidence="3 4" key="1">
    <citation type="submission" date="2018-04" db="EMBL/GenBank/DDBJ databases">
        <authorList>
            <person name="Vogel A."/>
        </authorList>
    </citation>
    <scope>NUCLEOTIDE SEQUENCE [LARGE SCALE GENOMIC DNA]</scope>
</reference>
<dbReference type="EMBL" id="OOIL02000669">
    <property type="protein sequence ID" value="VFQ68232.1"/>
    <property type="molecule type" value="Genomic_DNA"/>
</dbReference>
<dbReference type="AlphaFoldDB" id="A0A484KZQ8"/>
<protein>
    <submittedName>
        <fullName evidence="3">Uncharacterized protein</fullName>
    </submittedName>
</protein>
<dbReference type="Proteomes" id="UP000595140">
    <property type="component" value="Unassembled WGS sequence"/>
</dbReference>
<feature type="coiled-coil region" evidence="1">
    <location>
        <begin position="167"/>
        <end position="211"/>
    </location>
</feature>
<evidence type="ECO:0000256" key="2">
    <source>
        <dbReference type="SAM" id="MobiDB-lite"/>
    </source>
</evidence>
<sequence>MSAILLFDSQKEASSYRPKRQLIYKEIIGTISIFVGEGDVGGVSLVPNKLGRRYFLVRLDGSLFEGGKALSSGAVLATRFVHILLNAQNKFMSPCRGDNKPWDPMTEIERGSQLRFETSAIHIHTHGHVYIYQCSWYEPPYCRDYTLFAEEQIEANKVAIRERAKLLESLRKEKEFKRRLHEGLELMQKMLDDFQRERLEAEAKADKLVNDLYRAVELKRSLQSQDQMREINVQKEALEPKTNPEPSNHQVPVLEDSPRPTLPQKPESITTLARATMRENLTRTERRRSHPYPTAQSGTGAQASSPLLKPARICHRCGSVSSSSVYGQKSLPESDLHGPEVAGVAGSPRLSSRRREVVDHRCALPEFLPSRLNSPTICRHRWRLPAVLSSFLRGIGIDGARSSKTAGRCCLWRKLPEIERGRERIPWCQRAGADRRRRNDDGEFSTMGRDKSRAATSRKSKSKSRAPVTSSEERLYYGDGSYLWFDSEEERTRFLTFFSKRVVAPPRIVPERFPELQGYDDLDAQLHQAGLWPFVSRARKEINPALIWAFYSNLRREDDVIYSLVKSTPIDVIPKPGV</sequence>
<keyword evidence="1" id="KW-0175">Coiled coil</keyword>
<gene>
    <name evidence="3" type="ORF">CCAM_LOCUS10008</name>
</gene>
<proteinExistence type="predicted"/>
<keyword evidence="4" id="KW-1185">Reference proteome</keyword>
<evidence type="ECO:0000313" key="3">
    <source>
        <dbReference type="EMBL" id="VFQ68232.1"/>
    </source>
</evidence>